<dbReference type="RefSeq" id="WP_204445887.1">
    <property type="nucleotide sequence ID" value="NZ_JACJKY010000007.1"/>
</dbReference>
<dbReference type="CDD" id="cd03214">
    <property type="entry name" value="ABC_Iron-Siderophores_B12_Hemin"/>
    <property type="match status" value="1"/>
</dbReference>
<dbReference type="PROSITE" id="PS50893">
    <property type="entry name" value="ABC_TRANSPORTER_2"/>
    <property type="match status" value="1"/>
</dbReference>
<evidence type="ECO:0000313" key="5">
    <source>
        <dbReference type="Proteomes" id="UP000774750"/>
    </source>
</evidence>
<keyword evidence="5" id="KW-1185">Reference proteome</keyword>
<keyword evidence="1" id="KW-0547">Nucleotide-binding</keyword>
<evidence type="ECO:0000256" key="2">
    <source>
        <dbReference type="ARBA" id="ARBA00022840"/>
    </source>
</evidence>
<dbReference type="InterPro" id="IPR003439">
    <property type="entry name" value="ABC_transporter-like_ATP-bd"/>
</dbReference>
<dbReference type="EMBL" id="JACJKY010000007">
    <property type="protein sequence ID" value="MBM6920715.1"/>
    <property type="molecule type" value="Genomic_DNA"/>
</dbReference>
<dbReference type="PANTHER" id="PTHR42794">
    <property type="entry name" value="HEMIN IMPORT ATP-BINDING PROTEIN HMUV"/>
    <property type="match status" value="1"/>
</dbReference>
<dbReference type="PROSITE" id="PS00211">
    <property type="entry name" value="ABC_TRANSPORTER_1"/>
    <property type="match status" value="1"/>
</dbReference>
<feature type="domain" description="ABC transporter" evidence="3">
    <location>
        <begin position="1"/>
        <end position="238"/>
    </location>
</feature>
<dbReference type="SUPFAM" id="SSF52540">
    <property type="entry name" value="P-loop containing nucleoside triphosphate hydrolases"/>
    <property type="match status" value="1"/>
</dbReference>
<sequence>MRFSANGLCAGFSKREVLSDVSFTLPESGMVFLLGPNGSGKSTLLRVMAGLHAPSAGSIQCDGQPLESLKPRVRAKQISYLPQQTPQASMRVIDFVTLGAAPYLSFAEVPGESYRREAEQMLSEVGCASFGERMFSELSGGEQKLVCLARLLMQHTPLMLLDEPTAGLDVKHQQEYLSLVSSLIQKTGQCAVLSVHDPNLALSYADEVYLLHNRTLSIIKRDESFGQALLSALRPIYGTQLCLLDETCFYWEKR</sequence>
<reference evidence="4" key="2">
    <citation type="journal article" date="2021" name="Sci. Rep.">
        <title>The distribution of antibiotic resistance genes in chicken gut microbiota commensals.</title>
        <authorList>
            <person name="Juricova H."/>
            <person name="Matiasovicova J."/>
            <person name="Kubasova T."/>
            <person name="Cejkova D."/>
            <person name="Rychlik I."/>
        </authorList>
    </citation>
    <scope>NUCLEOTIDE SEQUENCE</scope>
    <source>
        <strain evidence="4">An559</strain>
    </source>
</reference>
<comment type="caution">
    <text evidence="4">The sequence shown here is derived from an EMBL/GenBank/DDBJ whole genome shotgun (WGS) entry which is preliminary data.</text>
</comment>
<dbReference type="GO" id="GO:0005524">
    <property type="term" value="F:ATP binding"/>
    <property type="evidence" value="ECO:0007669"/>
    <property type="project" value="UniProtKB-KW"/>
</dbReference>
<evidence type="ECO:0000259" key="3">
    <source>
        <dbReference type="PROSITE" id="PS50893"/>
    </source>
</evidence>
<dbReference type="InterPro" id="IPR017871">
    <property type="entry name" value="ABC_transporter-like_CS"/>
</dbReference>
<dbReference type="Pfam" id="PF00005">
    <property type="entry name" value="ABC_tran"/>
    <property type="match status" value="1"/>
</dbReference>
<protein>
    <submittedName>
        <fullName evidence="4">ABC transporter ATP-binding protein</fullName>
    </submittedName>
</protein>
<gene>
    <name evidence="4" type="ORF">H6A12_06060</name>
</gene>
<name>A0A938X7T6_9FIRM</name>
<evidence type="ECO:0000256" key="1">
    <source>
        <dbReference type="ARBA" id="ARBA00022741"/>
    </source>
</evidence>
<dbReference type="PANTHER" id="PTHR42794:SF2">
    <property type="entry name" value="ABC TRANSPORTER ATP-BINDING PROTEIN"/>
    <property type="match status" value="1"/>
</dbReference>
<dbReference type="GO" id="GO:0016887">
    <property type="term" value="F:ATP hydrolysis activity"/>
    <property type="evidence" value="ECO:0007669"/>
    <property type="project" value="InterPro"/>
</dbReference>
<accession>A0A938X7T6</accession>
<dbReference type="Proteomes" id="UP000774750">
    <property type="component" value="Unassembled WGS sequence"/>
</dbReference>
<evidence type="ECO:0000313" key="4">
    <source>
        <dbReference type="EMBL" id="MBM6920715.1"/>
    </source>
</evidence>
<keyword evidence="2 4" id="KW-0067">ATP-binding</keyword>
<dbReference type="AlphaFoldDB" id="A0A938X7T6"/>
<reference evidence="4" key="1">
    <citation type="submission" date="2020-08" db="EMBL/GenBank/DDBJ databases">
        <authorList>
            <person name="Cejkova D."/>
            <person name="Kubasova T."/>
            <person name="Jahodarova E."/>
            <person name="Rychlik I."/>
        </authorList>
    </citation>
    <scope>NUCLEOTIDE SEQUENCE</scope>
    <source>
        <strain evidence="4">An559</strain>
    </source>
</reference>
<organism evidence="4 5">
    <name type="scientific">Merdimmobilis hominis</name>
    <dbReference type="NCBI Taxonomy" id="2897707"/>
    <lineage>
        <taxon>Bacteria</taxon>
        <taxon>Bacillati</taxon>
        <taxon>Bacillota</taxon>
        <taxon>Clostridia</taxon>
        <taxon>Eubacteriales</taxon>
        <taxon>Oscillospiraceae</taxon>
        <taxon>Merdimmobilis</taxon>
    </lineage>
</organism>
<proteinExistence type="predicted"/>
<dbReference type="Gene3D" id="3.40.50.300">
    <property type="entry name" value="P-loop containing nucleotide triphosphate hydrolases"/>
    <property type="match status" value="1"/>
</dbReference>
<dbReference type="InterPro" id="IPR027417">
    <property type="entry name" value="P-loop_NTPase"/>
</dbReference>
<dbReference type="InterPro" id="IPR003593">
    <property type="entry name" value="AAA+_ATPase"/>
</dbReference>
<dbReference type="SMART" id="SM00382">
    <property type="entry name" value="AAA"/>
    <property type="match status" value="1"/>
</dbReference>